<name>A0A061AGQ2_9MOLU</name>
<dbReference type="InterPro" id="IPR029063">
    <property type="entry name" value="SAM-dependent_MTases_sf"/>
</dbReference>
<protein>
    <submittedName>
        <fullName evidence="7">23S rRNA (Uracil(1939)-C(5))-methyltransferase</fullName>
    </submittedName>
</protein>
<evidence type="ECO:0000256" key="1">
    <source>
        <dbReference type="ARBA" id="ARBA00022603"/>
    </source>
</evidence>
<dbReference type="PROSITE" id="PS50926">
    <property type="entry name" value="TRAM"/>
    <property type="match status" value="1"/>
</dbReference>
<dbReference type="PANTHER" id="PTHR11061:SF30">
    <property type="entry name" value="TRNA (URACIL(54)-C(5))-METHYLTRANSFERASE"/>
    <property type="match status" value="1"/>
</dbReference>
<keyword evidence="8" id="KW-1185">Reference proteome</keyword>
<dbReference type="InterPro" id="IPR010280">
    <property type="entry name" value="U5_MeTrfase_fam"/>
</dbReference>
<dbReference type="InterPro" id="IPR002792">
    <property type="entry name" value="TRAM_dom"/>
</dbReference>
<dbReference type="NCBIfam" id="TIGR00479">
    <property type="entry name" value="rumA"/>
    <property type="match status" value="1"/>
</dbReference>
<dbReference type="Gene3D" id="2.40.50.140">
    <property type="entry name" value="Nucleic acid-binding proteins"/>
    <property type="match status" value="1"/>
</dbReference>
<dbReference type="InterPro" id="IPR012340">
    <property type="entry name" value="NA-bd_OB-fold"/>
</dbReference>
<proteinExistence type="inferred from homology"/>
<dbReference type="PROSITE" id="PS01230">
    <property type="entry name" value="TRMA_1"/>
    <property type="match status" value="1"/>
</dbReference>
<comment type="similarity">
    <text evidence="4">Belongs to the class I-like SAM-binding methyltransferase superfamily. RNA M5U methyltransferase family.</text>
</comment>
<evidence type="ECO:0000259" key="6">
    <source>
        <dbReference type="PROSITE" id="PS50926"/>
    </source>
</evidence>
<evidence type="ECO:0000313" key="8">
    <source>
        <dbReference type="Proteomes" id="UP000032434"/>
    </source>
</evidence>
<dbReference type="KEGG" id="aoc:Aocu_06530"/>
<dbReference type="EMBL" id="LK028559">
    <property type="protein sequence ID" value="CDR30726.1"/>
    <property type="molecule type" value="Genomic_DNA"/>
</dbReference>
<dbReference type="PANTHER" id="PTHR11061">
    <property type="entry name" value="RNA M5U METHYLTRANSFERASE"/>
    <property type="match status" value="1"/>
</dbReference>
<dbReference type="PROSITE" id="PS51687">
    <property type="entry name" value="SAM_MT_RNA_M5U"/>
    <property type="match status" value="1"/>
</dbReference>
<evidence type="ECO:0000256" key="3">
    <source>
        <dbReference type="ARBA" id="ARBA00022691"/>
    </source>
</evidence>
<feature type="binding site" evidence="4">
    <location>
        <position position="382"/>
    </location>
    <ligand>
        <name>S-adenosyl-L-methionine</name>
        <dbReference type="ChEBI" id="CHEBI:59789"/>
    </ligand>
</feature>
<dbReference type="Pfam" id="PF05958">
    <property type="entry name" value="tRNA_U5-meth_tr"/>
    <property type="match status" value="1"/>
</dbReference>
<dbReference type="Pfam" id="PF01938">
    <property type="entry name" value="TRAM"/>
    <property type="match status" value="1"/>
</dbReference>
<evidence type="ECO:0000256" key="5">
    <source>
        <dbReference type="PROSITE-ProRule" id="PRU10015"/>
    </source>
</evidence>
<dbReference type="GO" id="GO:0070041">
    <property type="term" value="F:rRNA (uridine-C5-)-methyltransferase activity"/>
    <property type="evidence" value="ECO:0007669"/>
    <property type="project" value="TreeGrafter"/>
</dbReference>
<feature type="binding site" evidence="4">
    <location>
        <position position="336"/>
    </location>
    <ligand>
        <name>S-adenosyl-L-methionine</name>
        <dbReference type="ChEBI" id="CHEBI:59789"/>
    </ligand>
</feature>
<keyword evidence="1 4" id="KW-0489">Methyltransferase</keyword>
<accession>A0A061AGQ2</accession>
<sequence length="454" mass="52028">MEQKIKKNDIIDIDVKRMGINGEGIGYYEKLAVFIEQALPGETVKAKVTEVFPNRATAELIELIKPSKHRIDPFCPVYDACGGCQVQHFDYVSMLSQKRDIIVKSFDRYLKRYDRHVIKETIGMENPMHYRNKASLPLRKIDGKNRFGMYARNSNQFIAITDCGIQQPKINDIFMTITQLMDQLHIDSYDPKTNQGMISHLVVRVTEGLDEAQVSFILPKHHEDINKLIHPLISLHPEVKSIYEVINPDMKQSFFTSQSILIYGKETVSIEMNDFKFSLKPDAFFQLNAVQADKFYHKMLELAQITKDDVVIDAYAGIAPISHYIGDKAKKIYAIEFNQDAVQSAHISLQNNDIKNVEVIGKDFLKALEELDEKRIDIMLFDPPRSGLGEKTIEVIKQFKPKRLVYGSCNPSTLAKDLNELIDLYDIKEVVPMDMFPFTSLVESITLLELKTEL</sequence>
<dbReference type="HOGENOM" id="CLU_014689_7_0_14"/>
<dbReference type="Proteomes" id="UP000032434">
    <property type="component" value="Chromosome 1"/>
</dbReference>
<feature type="active site" evidence="5">
    <location>
        <position position="409"/>
    </location>
</feature>
<feature type="binding site" evidence="4">
    <location>
        <position position="286"/>
    </location>
    <ligand>
        <name>S-adenosyl-L-methionine</name>
        <dbReference type="ChEBI" id="CHEBI:59789"/>
    </ligand>
</feature>
<dbReference type="InterPro" id="IPR030390">
    <property type="entry name" value="MeTrfase_TrmA_AS"/>
</dbReference>
<dbReference type="SUPFAM" id="SSF50249">
    <property type="entry name" value="Nucleic acid-binding proteins"/>
    <property type="match status" value="1"/>
</dbReference>
<feature type="domain" description="TRAM" evidence="6">
    <location>
        <begin position="4"/>
        <end position="62"/>
    </location>
</feature>
<feature type="binding site" evidence="4">
    <location>
        <position position="315"/>
    </location>
    <ligand>
        <name>S-adenosyl-L-methionine</name>
        <dbReference type="ChEBI" id="CHEBI:59789"/>
    </ligand>
</feature>
<organism evidence="7 8">
    <name type="scientific">Acholeplasma oculi</name>
    <dbReference type="NCBI Taxonomy" id="35623"/>
    <lineage>
        <taxon>Bacteria</taxon>
        <taxon>Bacillati</taxon>
        <taxon>Mycoplasmatota</taxon>
        <taxon>Mollicutes</taxon>
        <taxon>Acholeplasmatales</taxon>
        <taxon>Acholeplasmataceae</taxon>
        <taxon>Acholeplasma</taxon>
    </lineage>
</organism>
<evidence type="ECO:0000313" key="7">
    <source>
        <dbReference type="EMBL" id="CDR30726.1"/>
    </source>
</evidence>
<dbReference type="OrthoDB" id="9804590at2"/>
<dbReference type="STRING" id="35623.Aocu_06530"/>
<dbReference type="GO" id="GO:0070475">
    <property type="term" value="P:rRNA base methylation"/>
    <property type="evidence" value="ECO:0007669"/>
    <property type="project" value="TreeGrafter"/>
</dbReference>
<keyword evidence="3 4" id="KW-0949">S-adenosyl-L-methionine</keyword>
<reference evidence="8" key="1">
    <citation type="submission" date="2014-05" db="EMBL/GenBank/DDBJ databases">
        <authorList>
            <person name="Kube M."/>
        </authorList>
    </citation>
    <scope>NUCLEOTIDE SEQUENCE [LARGE SCALE GENOMIC DNA]</scope>
</reference>
<dbReference type="CDD" id="cd02440">
    <property type="entry name" value="AdoMet_MTases"/>
    <property type="match status" value="1"/>
</dbReference>
<dbReference type="FunCoup" id="A0A061AGQ2">
    <property type="interactions" value="386"/>
</dbReference>
<dbReference type="InParanoid" id="A0A061AGQ2"/>
<evidence type="ECO:0000256" key="2">
    <source>
        <dbReference type="ARBA" id="ARBA00022679"/>
    </source>
</evidence>
<keyword evidence="2 4" id="KW-0808">Transferase</keyword>
<dbReference type="Gene3D" id="3.40.50.150">
    <property type="entry name" value="Vaccinia Virus protein VP39"/>
    <property type="match status" value="1"/>
</dbReference>
<feature type="active site" description="Nucleophile" evidence="4">
    <location>
        <position position="409"/>
    </location>
</feature>
<evidence type="ECO:0000256" key="4">
    <source>
        <dbReference type="PROSITE-ProRule" id="PRU01024"/>
    </source>
</evidence>
<dbReference type="RefSeq" id="WP_045749241.1">
    <property type="nucleotide sequence ID" value="NZ_FUZK01000001.1"/>
</dbReference>
<dbReference type="FunFam" id="2.40.50.140:FF:000097">
    <property type="entry name" value="23S rRNA (uracil(1939)-C(5))-methyltransferase RlmD"/>
    <property type="match status" value="1"/>
</dbReference>
<dbReference type="Gene3D" id="2.40.50.1070">
    <property type="match status" value="1"/>
</dbReference>
<dbReference type="AlphaFoldDB" id="A0A061AGQ2"/>
<dbReference type="PATRIC" id="fig|35623.3.peg.653"/>
<gene>
    <name evidence="7" type="primary">rumA2</name>
    <name evidence="7" type="ORF">Aocu_06530</name>
</gene>
<dbReference type="SUPFAM" id="SSF53335">
    <property type="entry name" value="S-adenosyl-L-methionine-dependent methyltransferases"/>
    <property type="match status" value="1"/>
</dbReference>